<dbReference type="InterPro" id="IPR014017">
    <property type="entry name" value="DNA_helicase_UvrD-like_C"/>
</dbReference>
<evidence type="ECO:0000313" key="16">
    <source>
        <dbReference type="Proteomes" id="UP000663505"/>
    </source>
</evidence>
<dbReference type="FunFam" id="1.10.10.160:FF:000001">
    <property type="entry name" value="ATP-dependent DNA helicase"/>
    <property type="match status" value="1"/>
</dbReference>
<keyword evidence="4 10" id="KW-0347">Helicase</keyword>
<feature type="domain" description="UvrD-like helicase C-terminal" evidence="14">
    <location>
        <begin position="293"/>
        <end position="580"/>
    </location>
</feature>
<dbReference type="PROSITE" id="PS51198">
    <property type="entry name" value="UVRD_HELICASE_ATP_BIND"/>
    <property type="match status" value="1"/>
</dbReference>
<dbReference type="EMBL" id="CP071182">
    <property type="protein sequence ID" value="QSO48334.1"/>
    <property type="molecule type" value="Genomic_DNA"/>
</dbReference>
<feature type="region of interest" description="Disordered" evidence="12">
    <location>
        <begin position="660"/>
        <end position="684"/>
    </location>
</feature>
<dbReference type="PANTHER" id="PTHR11070:SF2">
    <property type="entry name" value="ATP-DEPENDENT DNA HELICASE SRS2"/>
    <property type="match status" value="1"/>
</dbReference>
<dbReference type="CDD" id="cd17932">
    <property type="entry name" value="DEXQc_UvrD"/>
    <property type="match status" value="1"/>
</dbReference>
<evidence type="ECO:0000256" key="8">
    <source>
        <dbReference type="ARBA" id="ARBA00034617"/>
    </source>
</evidence>
<dbReference type="InterPro" id="IPR027417">
    <property type="entry name" value="P-loop_NTPase"/>
</dbReference>
<keyword evidence="6 11" id="KW-0238">DNA-binding</keyword>
<keyword evidence="3 10" id="KW-0378">Hydrolase</keyword>
<dbReference type="AlphaFoldDB" id="A0A9X7Z6U7"/>
<keyword evidence="5 10" id="KW-0067">ATP-binding</keyword>
<dbReference type="CDD" id="cd18807">
    <property type="entry name" value="SF1_C_UvrD"/>
    <property type="match status" value="1"/>
</dbReference>
<evidence type="ECO:0000313" key="15">
    <source>
        <dbReference type="EMBL" id="QSO48334.1"/>
    </source>
</evidence>
<dbReference type="GO" id="GO:0006260">
    <property type="term" value="P:DNA replication"/>
    <property type="evidence" value="ECO:0007669"/>
    <property type="project" value="InterPro"/>
</dbReference>
<evidence type="ECO:0000256" key="2">
    <source>
        <dbReference type="ARBA" id="ARBA00022741"/>
    </source>
</evidence>
<dbReference type="GO" id="GO:0003677">
    <property type="term" value="F:DNA binding"/>
    <property type="evidence" value="ECO:0007669"/>
    <property type="project" value="UniProtKB-KW"/>
</dbReference>
<keyword evidence="2 10" id="KW-0547">Nucleotide-binding</keyword>
<evidence type="ECO:0000256" key="1">
    <source>
        <dbReference type="ARBA" id="ARBA00009922"/>
    </source>
</evidence>
<proteinExistence type="inferred from homology"/>
<feature type="domain" description="UvrD-like helicase ATP-binding" evidence="13">
    <location>
        <begin position="13"/>
        <end position="292"/>
    </location>
</feature>
<comment type="catalytic activity">
    <reaction evidence="9 11">
        <text>ATP + H2O = ADP + phosphate + H(+)</text>
        <dbReference type="Rhea" id="RHEA:13065"/>
        <dbReference type="ChEBI" id="CHEBI:15377"/>
        <dbReference type="ChEBI" id="CHEBI:15378"/>
        <dbReference type="ChEBI" id="CHEBI:30616"/>
        <dbReference type="ChEBI" id="CHEBI:43474"/>
        <dbReference type="ChEBI" id="CHEBI:456216"/>
        <dbReference type="EC" id="5.6.2.4"/>
    </reaction>
</comment>
<dbReference type="Gene3D" id="1.10.486.10">
    <property type="entry name" value="PCRA, domain 4"/>
    <property type="match status" value="1"/>
</dbReference>
<dbReference type="GO" id="GO:0033202">
    <property type="term" value="C:DNA helicase complex"/>
    <property type="evidence" value="ECO:0007669"/>
    <property type="project" value="TreeGrafter"/>
</dbReference>
<dbReference type="EC" id="5.6.2.4" evidence="11"/>
<evidence type="ECO:0000256" key="3">
    <source>
        <dbReference type="ARBA" id="ARBA00022801"/>
    </source>
</evidence>
<dbReference type="PANTHER" id="PTHR11070">
    <property type="entry name" value="UVRD / RECB / PCRA DNA HELICASE FAMILY MEMBER"/>
    <property type="match status" value="1"/>
</dbReference>
<sequence length="748" mass="83789">MQNPTPTAEQIVAGLNPPQREAVEHTDGPVLVIAGAGSGKTNVLTRRIAYLIVARRVPPWAILAITFTNKAAREMQERIAAWAGTAAADVWAMTFHAMCVRVLRRDGEHIGISRNFTILDGAEQLAVVKRIMQTLNIDPKRYDPKAVLHAISSAKNELQTADKYADKAADPFKKVVGQVYLEYERRLRANQSLDFDDLILKSVQLFTDAPDVLRFYQARFQYIHVDEYQDTNHAQYKLVSMLAGQRKNICVVGDSDQSIYAWRGADIRNILDFEKEYPNAAVIRLEQNYRSTKRILAIANGVIENNRQRRAKTLWTQNSDGDKAVLYQASDERAEARYIIDKIESLHKDGHAYADMSILYRTNAQSRVIEEAFLQVGIPYRVFGGLKFYERKEIKDVLSYLRLIANPDDDISLRRVINVPKRGIGDTSLDKLQALADRYGTSLYGALGRADEAGVSGKALRSLALFVQILETLIKQRPFLSVTELTESLLSRIGYREMLKGEKTLEAEARLENLDEFLSVTNEFDARFEGGSEEDALAAFLTEVALIADVDLSDGKPEDVMKDAENHDEVVMMTLHSAKGLEFPVVFIPGMEEGLFPHMRSLDSDTGMEEERRLCYVGVTRAKQKLFLITCTMRTIFGQTRSARQSRFLAEIPAEHVDVESELAHSRPAWSPRPDSSGRTEAGKDTSFHVDADAAFNAGDKVEHRKWGQGTVVGVHPGSGDLELSIAFPAPTGIKRLVARFAPIRKVE</sequence>
<name>A0A9X7Z6U7_9BACL</name>
<dbReference type="GO" id="GO:0043138">
    <property type="term" value="F:3'-5' DNA helicase activity"/>
    <property type="evidence" value="ECO:0007669"/>
    <property type="project" value="UniProtKB-EC"/>
</dbReference>
<dbReference type="GO" id="GO:0009314">
    <property type="term" value="P:response to radiation"/>
    <property type="evidence" value="ECO:0007669"/>
    <property type="project" value="UniProtKB-ARBA"/>
</dbReference>
<evidence type="ECO:0000256" key="5">
    <source>
        <dbReference type="ARBA" id="ARBA00022840"/>
    </source>
</evidence>
<dbReference type="Pfam" id="PF21196">
    <property type="entry name" value="PcrA_UvrD_tudor"/>
    <property type="match status" value="1"/>
</dbReference>
<dbReference type="Gene3D" id="3.40.50.300">
    <property type="entry name" value="P-loop containing nucleotide triphosphate hydrolases"/>
    <property type="match status" value="2"/>
</dbReference>
<dbReference type="Gene3D" id="1.10.10.160">
    <property type="match status" value="1"/>
</dbReference>
<dbReference type="GO" id="GO:0000725">
    <property type="term" value="P:recombinational repair"/>
    <property type="evidence" value="ECO:0007669"/>
    <property type="project" value="TreeGrafter"/>
</dbReference>
<dbReference type="RefSeq" id="WP_206657669.1">
    <property type="nucleotide sequence ID" value="NZ_CP071182.1"/>
</dbReference>
<dbReference type="Pfam" id="PF00580">
    <property type="entry name" value="UvrD-helicase"/>
    <property type="match status" value="1"/>
</dbReference>
<reference evidence="15 16" key="1">
    <citation type="submission" date="2021-02" db="EMBL/GenBank/DDBJ databases">
        <title>Alicyclobacillus curvatus sp. nov. and Alicyclobacillus mengziensis sp. nov., two acidophilic bacteria isolated from acid mine drainage.</title>
        <authorList>
            <person name="Huang Y."/>
        </authorList>
    </citation>
    <scope>NUCLEOTIDE SEQUENCE [LARGE SCALE GENOMIC DNA]</scope>
    <source>
        <strain evidence="15 16">S30H14</strain>
    </source>
</reference>
<dbReference type="InterPro" id="IPR013986">
    <property type="entry name" value="DExx_box_DNA_helicase_dom_sf"/>
</dbReference>
<gene>
    <name evidence="15" type="primary">pcrA</name>
    <name evidence="15" type="ORF">JZ786_04925</name>
</gene>
<protein>
    <recommendedName>
        <fullName evidence="11">ATP-dependent DNA helicase</fullName>
        <ecNumber evidence="11">5.6.2.4</ecNumber>
    </recommendedName>
</protein>
<keyword evidence="7" id="KW-0413">Isomerase</keyword>
<comment type="catalytic activity">
    <reaction evidence="8">
        <text>Couples ATP hydrolysis with the unwinding of duplex DNA by translocating in the 3'-5' direction.</text>
        <dbReference type="EC" id="5.6.2.4"/>
    </reaction>
</comment>
<dbReference type="NCBIfam" id="TIGR01073">
    <property type="entry name" value="pcrA"/>
    <property type="match status" value="1"/>
</dbReference>
<evidence type="ECO:0000256" key="4">
    <source>
        <dbReference type="ARBA" id="ARBA00022806"/>
    </source>
</evidence>
<evidence type="ECO:0000256" key="10">
    <source>
        <dbReference type="PROSITE-ProRule" id="PRU00560"/>
    </source>
</evidence>
<dbReference type="GO" id="GO:0016787">
    <property type="term" value="F:hydrolase activity"/>
    <property type="evidence" value="ECO:0007669"/>
    <property type="project" value="UniProtKB-UniRule"/>
</dbReference>
<dbReference type="Proteomes" id="UP000663505">
    <property type="component" value="Chromosome"/>
</dbReference>
<evidence type="ECO:0000259" key="14">
    <source>
        <dbReference type="PROSITE" id="PS51217"/>
    </source>
</evidence>
<dbReference type="InterPro" id="IPR000212">
    <property type="entry name" value="DNA_helicase_UvrD/REP"/>
</dbReference>
<evidence type="ECO:0000256" key="9">
    <source>
        <dbReference type="ARBA" id="ARBA00048988"/>
    </source>
</evidence>
<evidence type="ECO:0000256" key="7">
    <source>
        <dbReference type="ARBA" id="ARBA00023235"/>
    </source>
</evidence>
<dbReference type="InterPro" id="IPR005751">
    <property type="entry name" value="ATP-dep_DNA_helicase_PcrA"/>
</dbReference>
<comment type="similarity">
    <text evidence="1 11">Belongs to the helicase family. UvrD subfamily.</text>
</comment>
<organism evidence="15 16">
    <name type="scientific">Alicyclobacillus mengziensis</name>
    <dbReference type="NCBI Taxonomy" id="2931921"/>
    <lineage>
        <taxon>Bacteria</taxon>
        <taxon>Bacillati</taxon>
        <taxon>Bacillota</taxon>
        <taxon>Bacilli</taxon>
        <taxon>Bacillales</taxon>
        <taxon>Alicyclobacillaceae</taxon>
        <taxon>Alicyclobacillus</taxon>
    </lineage>
</organism>
<dbReference type="SUPFAM" id="SSF52540">
    <property type="entry name" value="P-loop containing nucleoside triphosphate hydrolases"/>
    <property type="match status" value="1"/>
</dbReference>
<dbReference type="PROSITE" id="PS51217">
    <property type="entry name" value="UVRD_HELICASE_CTER"/>
    <property type="match status" value="1"/>
</dbReference>
<evidence type="ECO:0000256" key="12">
    <source>
        <dbReference type="SAM" id="MobiDB-lite"/>
    </source>
</evidence>
<evidence type="ECO:0000259" key="13">
    <source>
        <dbReference type="PROSITE" id="PS51198"/>
    </source>
</evidence>
<keyword evidence="16" id="KW-1185">Reference proteome</keyword>
<feature type="binding site" evidence="10">
    <location>
        <begin position="34"/>
        <end position="41"/>
    </location>
    <ligand>
        <name>ATP</name>
        <dbReference type="ChEBI" id="CHEBI:30616"/>
    </ligand>
</feature>
<evidence type="ECO:0000256" key="11">
    <source>
        <dbReference type="RuleBase" id="RU364053"/>
    </source>
</evidence>
<dbReference type="GO" id="GO:0005829">
    <property type="term" value="C:cytosol"/>
    <property type="evidence" value="ECO:0007669"/>
    <property type="project" value="TreeGrafter"/>
</dbReference>
<dbReference type="KEGG" id="afx:JZ786_04925"/>
<evidence type="ECO:0000256" key="6">
    <source>
        <dbReference type="ARBA" id="ARBA00023125"/>
    </source>
</evidence>
<dbReference type="InterPro" id="IPR014016">
    <property type="entry name" value="UvrD-like_ATP-bd"/>
</dbReference>
<accession>A0A9X7Z6U7</accession>
<dbReference type="GO" id="GO:0005524">
    <property type="term" value="F:ATP binding"/>
    <property type="evidence" value="ECO:0007669"/>
    <property type="project" value="UniProtKB-UniRule"/>
</dbReference>
<dbReference type="Pfam" id="PF13361">
    <property type="entry name" value="UvrD_C"/>
    <property type="match status" value="1"/>
</dbReference>
<dbReference type="FunFam" id="1.10.486.10:FF:000003">
    <property type="entry name" value="ATP-dependent DNA helicase"/>
    <property type="match status" value="1"/>
</dbReference>